<dbReference type="InterPro" id="IPR011990">
    <property type="entry name" value="TPR-like_helical_dom_sf"/>
</dbReference>
<dbReference type="InterPro" id="IPR046960">
    <property type="entry name" value="PPR_At4g14850-like_plant"/>
</dbReference>
<feature type="repeat" description="PPR" evidence="3">
    <location>
        <begin position="216"/>
        <end position="250"/>
    </location>
</feature>
<dbReference type="Pfam" id="PF14432">
    <property type="entry name" value="DYW_deaminase"/>
    <property type="match status" value="1"/>
</dbReference>
<dbReference type="KEGG" id="dzi:111287240"/>
<organism evidence="5 6">
    <name type="scientific">Durio zibethinus</name>
    <name type="common">Durian</name>
    <dbReference type="NCBI Taxonomy" id="66656"/>
    <lineage>
        <taxon>Eukaryota</taxon>
        <taxon>Viridiplantae</taxon>
        <taxon>Streptophyta</taxon>
        <taxon>Embryophyta</taxon>
        <taxon>Tracheophyta</taxon>
        <taxon>Spermatophyta</taxon>
        <taxon>Magnoliopsida</taxon>
        <taxon>eudicotyledons</taxon>
        <taxon>Gunneridae</taxon>
        <taxon>Pentapetalae</taxon>
        <taxon>rosids</taxon>
        <taxon>malvids</taxon>
        <taxon>Malvales</taxon>
        <taxon>Malvaceae</taxon>
        <taxon>Helicteroideae</taxon>
        <taxon>Durio</taxon>
    </lineage>
</organism>
<evidence type="ECO:0000259" key="4">
    <source>
        <dbReference type="Pfam" id="PF14432"/>
    </source>
</evidence>
<dbReference type="AlphaFoldDB" id="A0A6P5XYW3"/>
<dbReference type="FunFam" id="1.25.40.10:FF:000031">
    <property type="entry name" value="Pentatricopeptide repeat-containing protein mitochondrial"/>
    <property type="match status" value="1"/>
</dbReference>
<dbReference type="FunFam" id="1.25.40.10:FF:000366">
    <property type="entry name" value="Pentatricopeptide (PPR) repeat-containing protein"/>
    <property type="match status" value="1"/>
</dbReference>
<dbReference type="Gene3D" id="1.25.40.10">
    <property type="entry name" value="Tetratricopeptide repeat domain"/>
    <property type="match status" value="5"/>
</dbReference>
<evidence type="ECO:0000313" key="6">
    <source>
        <dbReference type="RefSeq" id="XP_022733357.1"/>
    </source>
</evidence>
<feature type="repeat" description="PPR" evidence="3">
    <location>
        <begin position="318"/>
        <end position="352"/>
    </location>
</feature>
<dbReference type="Pfam" id="PF01535">
    <property type="entry name" value="PPR"/>
    <property type="match status" value="7"/>
</dbReference>
<dbReference type="InterPro" id="IPR002885">
    <property type="entry name" value="PPR_rpt"/>
</dbReference>
<feature type="repeat" description="PPR" evidence="3">
    <location>
        <begin position="117"/>
        <end position="151"/>
    </location>
</feature>
<dbReference type="GO" id="GO:0008270">
    <property type="term" value="F:zinc ion binding"/>
    <property type="evidence" value="ECO:0007669"/>
    <property type="project" value="InterPro"/>
</dbReference>
<dbReference type="InterPro" id="IPR046848">
    <property type="entry name" value="E_motif"/>
</dbReference>
<name>A0A6P5XYW3_DURZI</name>
<evidence type="ECO:0000313" key="5">
    <source>
        <dbReference type="Proteomes" id="UP000515121"/>
    </source>
</evidence>
<evidence type="ECO:0000256" key="3">
    <source>
        <dbReference type="PROSITE-ProRule" id="PRU00708"/>
    </source>
</evidence>
<dbReference type="Pfam" id="PF20431">
    <property type="entry name" value="E_motif"/>
    <property type="match status" value="1"/>
</dbReference>
<accession>A0A6P5XYW3</accession>
<keyword evidence="2" id="KW-0677">Repeat</keyword>
<reference evidence="6" key="1">
    <citation type="submission" date="2025-08" db="UniProtKB">
        <authorList>
            <consortium name="RefSeq"/>
        </authorList>
    </citation>
    <scope>IDENTIFICATION</scope>
    <source>
        <tissue evidence="6">Fruit stalk</tissue>
    </source>
</reference>
<dbReference type="OrthoDB" id="185373at2759"/>
<dbReference type="SUPFAM" id="SSF48452">
    <property type="entry name" value="TPR-like"/>
    <property type="match status" value="1"/>
</dbReference>
<dbReference type="InterPro" id="IPR032867">
    <property type="entry name" value="DYW_dom"/>
</dbReference>
<feature type="domain" description="DYW" evidence="4">
    <location>
        <begin position="635"/>
        <end position="727"/>
    </location>
</feature>
<dbReference type="GO" id="GO:0009451">
    <property type="term" value="P:RNA modification"/>
    <property type="evidence" value="ECO:0007669"/>
    <property type="project" value="InterPro"/>
</dbReference>
<gene>
    <name evidence="6" type="primary">LOC111287240</name>
</gene>
<dbReference type="FunFam" id="1.25.40.10:FF:000351">
    <property type="entry name" value="Pentatricopeptide repeat-containing protein"/>
    <property type="match status" value="1"/>
</dbReference>
<dbReference type="Pfam" id="PF13041">
    <property type="entry name" value="PPR_2"/>
    <property type="match status" value="2"/>
</dbReference>
<evidence type="ECO:0000256" key="1">
    <source>
        <dbReference type="ARBA" id="ARBA00006643"/>
    </source>
</evidence>
<keyword evidence="5" id="KW-1185">Reference proteome</keyword>
<sequence>MRYLPSTSTRSKKCPLFLFNLKIRSSTNNGHFADTLKIYSLMLQSTHIHGNTFTFPLLFKACAALSSLRDGKKLHAHVLQLGFQQDIFVQTSLLDMYSKCSDLGSARNVFDEMLTRNVISWNTMISAYCRGVRGAEAIRLLKEMRVLGFEQSASTFIGIFAACTNLQLGLSMHCCVFKLGLLECEIPLANSVMNMYVKFGLVDGARSVFDTMDEGSILSWTIIIGGYVNVGNVGEAFNLFNKMRQVEGVSQDMVMFIKIISGCVQAGNLLLASSVHSLVLKSGYDGEDLMDNLVLNMYAKCGDIVSARRVFEMVQEKCVFLWTSMIAAHTQHGYPAEALDLFNRLLRTGLKPNEATIASILSACADLGSLSVGKEIERYVKLNGLASNRQVQTSLIHMFCKCGSIEKAEEVFARVLNRDLAIWSSMINGYAIHGMGNEALKLFHQMQISEIFSLDHVVFTSILLACSHSGLVEDGLKYFKSMKNDYGIEPGIEHYTCLVDLLGRAGHFDLALKTIQEMPVQVQPQVWGPLLSACRKYRNVELGKYIARKLLDLNPGNISNYVLMANIYTSGGKWKEAAATRSMMRNRGLVKEPGWSQVEIPGYVHVFIAGDRSHHQSADIYKKLDELNIKLKEAGYIAEIDMVVHDLENEEKEESLKVHSERLAVAWGLISTDPGTSLTIIKNLQTCGDCHSFLKFTSKVTDRHLIVRDGQRFHHFQSGSCSCKDFW</sequence>
<dbReference type="PROSITE" id="PS51375">
    <property type="entry name" value="PPR"/>
    <property type="match status" value="4"/>
</dbReference>
<dbReference type="PANTHER" id="PTHR47926">
    <property type="entry name" value="PENTATRICOPEPTIDE REPEAT-CONTAINING PROTEIN"/>
    <property type="match status" value="1"/>
</dbReference>
<feature type="repeat" description="PPR" evidence="3">
    <location>
        <begin position="419"/>
        <end position="453"/>
    </location>
</feature>
<evidence type="ECO:0000256" key="2">
    <source>
        <dbReference type="ARBA" id="ARBA00022737"/>
    </source>
</evidence>
<dbReference type="GeneID" id="111287240"/>
<dbReference type="RefSeq" id="XP_022733357.1">
    <property type="nucleotide sequence ID" value="XM_022877622.1"/>
</dbReference>
<dbReference type="FunFam" id="1.25.40.10:FF:000682">
    <property type="entry name" value="Pentatricopeptide repeat-containing protein At3g16610"/>
    <property type="match status" value="1"/>
</dbReference>
<dbReference type="GO" id="GO:0003723">
    <property type="term" value="F:RNA binding"/>
    <property type="evidence" value="ECO:0007669"/>
    <property type="project" value="InterPro"/>
</dbReference>
<protein>
    <submittedName>
        <fullName evidence="6">Pentatricopeptide repeat-containing protein At3g12770-like</fullName>
    </submittedName>
</protein>
<comment type="similarity">
    <text evidence="1">Belongs to the PPR family. PCMP-H subfamily.</text>
</comment>
<dbReference type="Proteomes" id="UP000515121">
    <property type="component" value="Unplaced"/>
</dbReference>
<proteinExistence type="inferred from homology"/>
<dbReference type="NCBIfam" id="TIGR00756">
    <property type="entry name" value="PPR"/>
    <property type="match status" value="6"/>
</dbReference>